<proteinExistence type="predicted"/>
<evidence type="ECO:0000313" key="5">
    <source>
        <dbReference type="Proteomes" id="UP000225706"/>
    </source>
</evidence>
<reference evidence="5" key="1">
    <citation type="journal article" date="2017" name="bioRxiv">
        <title>Comparative analysis of the genomes of Stylophora pistillata and Acropora digitifera provides evidence for extensive differences between species of corals.</title>
        <authorList>
            <person name="Voolstra C.R."/>
            <person name="Li Y."/>
            <person name="Liew Y.J."/>
            <person name="Baumgarten S."/>
            <person name="Zoccola D."/>
            <person name="Flot J.-F."/>
            <person name="Tambutte S."/>
            <person name="Allemand D."/>
            <person name="Aranda M."/>
        </authorList>
    </citation>
    <scope>NUCLEOTIDE SEQUENCE [LARGE SCALE GENOMIC DNA]</scope>
</reference>
<dbReference type="Pfam" id="PF01344">
    <property type="entry name" value="Kelch_1"/>
    <property type="match status" value="4"/>
</dbReference>
<feature type="domain" description="BTB" evidence="3">
    <location>
        <begin position="33"/>
        <end position="101"/>
    </location>
</feature>
<dbReference type="OrthoDB" id="6418787at2759"/>
<keyword evidence="1" id="KW-0880">Kelch repeat</keyword>
<dbReference type="Pfam" id="PF07707">
    <property type="entry name" value="BACK"/>
    <property type="match status" value="2"/>
</dbReference>
<dbReference type="CDD" id="cd18186">
    <property type="entry name" value="BTB_POZ_ZBTB_KLHL-like"/>
    <property type="match status" value="1"/>
</dbReference>
<dbReference type="InterPro" id="IPR011333">
    <property type="entry name" value="SKP1/BTB/POZ_sf"/>
</dbReference>
<dbReference type="InterPro" id="IPR011705">
    <property type="entry name" value="BACK"/>
</dbReference>
<dbReference type="Gene3D" id="1.25.40.420">
    <property type="match status" value="2"/>
</dbReference>
<evidence type="ECO:0000256" key="1">
    <source>
        <dbReference type="ARBA" id="ARBA00022441"/>
    </source>
</evidence>
<dbReference type="InterPro" id="IPR000210">
    <property type="entry name" value="BTB/POZ_dom"/>
</dbReference>
<dbReference type="SMART" id="SM00225">
    <property type="entry name" value="BTB"/>
    <property type="match status" value="2"/>
</dbReference>
<evidence type="ECO:0000313" key="4">
    <source>
        <dbReference type="EMBL" id="PFX13859.1"/>
    </source>
</evidence>
<name>A0A2B4RAM0_STYPI</name>
<evidence type="ECO:0000259" key="3">
    <source>
        <dbReference type="PROSITE" id="PS50097"/>
    </source>
</evidence>
<dbReference type="SUPFAM" id="SSF54695">
    <property type="entry name" value="POZ domain"/>
    <property type="match status" value="2"/>
</dbReference>
<protein>
    <submittedName>
        <fullName evidence="4">Kelch-like protein 2</fullName>
    </submittedName>
</protein>
<dbReference type="Pfam" id="PF24981">
    <property type="entry name" value="Beta-prop_ATRN-LZTR1"/>
    <property type="match status" value="1"/>
</dbReference>
<keyword evidence="5" id="KW-1185">Reference proteome</keyword>
<dbReference type="InterPro" id="IPR056737">
    <property type="entry name" value="Beta-prop_ATRN-MKLN-like"/>
</dbReference>
<dbReference type="InterPro" id="IPR015915">
    <property type="entry name" value="Kelch-typ_b-propeller"/>
</dbReference>
<dbReference type="InterPro" id="IPR006652">
    <property type="entry name" value="Kelch_1"/>
</dbReference>
<gene>
    <name evidence="4" type="primary">KLHL2</name>
    <name evidence="4" type="ORF">AWC38_SpisGene22024</name>
</gene>
<evidence type="ECO:0000256" key="2">
    <source>
        <dbReference type="ARBA" id="ARBA00022737"/>
    </source>
</evidence>
<dbReference type="Proteomes" id="UP000225706">
    <property type="component" value="Unassembled WGS sequence"/>
</dbReference>
<dbReference type="PANTHER" id="PTHR24412:SF497">
    <property type="entry name" value="KELCH-LIKE PROTEIN 18"/>
    <property type="match status" value="1"/>
</dbReference>
<dbReference type="Pfam" id="PF00651">
    <property type="entry name" value="BTB"/>
    <property type="match status" value="2"/>
</dbReference>
<dbReference type="Gene3D" id="2.120.10.80">
    <property type="entry name" value="Kelch-type beta propeller"/>
    <property type="match status" value="3"/>
</dbReference>
<feature type="domain" description="BTB" evidence="3">
    <location>
        <begin position="951"/>
        <end position="1019"/>
    </location>
</feature>
<dbReference type="PROSITE" id="PS50097">
    <property type="entry name" value="BTB"/>
    <property type="match status" value="2"/>
</dbReference>
<dbReference type="Gene3D" id="3.30.710.10">
    <property type="entry name" value="Potassium Channel Kv1.1, Chain A"/>
    <property type="match status" value="2"/>
</dbReference>
<keyword evidence="2" id="KW-0677">Repeat</keyword>
<dbReference type="SUPFAM" id="SSF117281">
    <property type="entry name" value="Kelch motif"/>
    <property type="match status" value="3"/>
</dbReference>
<dbReference type="FunFam" id="1.25.40.420:FF:000001">
    <property type="entry name" value="Kelch-like family member 12"/>
    <property type="match status" value="2"/>
</dbReference>
<comment type="caution">
    <text evidence="4">The sequence shown here is derived from an EMBL/GenBank/DDBJ whole genome shotgun (WGS) entry which is preliminary data.</text>
</comment>
<dbReference type="SMART" id="SM00612">
    <property type="entry name" value="Kelch"/>
    <property type="match status" value="10"/>
</dbReference>
<dbReference type="PANTHER" id="PTHR24412">
    <property type="entry name" value="KELCH PROTEIN"/>
    <property type="match status" value="1"/>
</dbReference>
<accession>A0A2B4RAM0</accession>
<organism evidence="4 5">
    <name type="scientific">Stylophora pistillata</name>
    <name type="common">Smooth cauliflower coral</name>
    <dbReference type="NCBI Taxonomy" id="50429"/>
    <lineage>
        <taxon>Eukaryota</taxon>
        <taxon>Metazoa</taxon>
        <taxon>Cnidaria</taxon>
        <taxon>Anthozoa</taxon>
        <taxon>Hexacorallia</taxon>
        <taxon>Scleractinia</taxon>
        <taxon>Astrocoeniina</taxon>
        <taxon>Pocilloporidae</taxon>
        <taxon>Stylophora</taxon>
    </lineage>
</organism>
<dbReference type="EMBL" id="LSMT01000882">
    <property type="protein sequence ID" value="PFX13859.1"/>
    <property type="molecule type" value="Genomic_DNA"/>
</dbReference>
<dbReference type="SMART" id="SM00875">
    <property type="entry name" value="BACK"/>
    <property type="match status" value="2"/>
</dbReference>
<sequence length="1513" mass="171776">MEDPPPIAVTEQNPFCLEMMKRLNIQRKQGQLCDITLITKDYQELKAHRNVLSAASPFFCKLLQSDMKENREGVVRFEEISESVMKDVLEFIYTGTAEVTQENAEELVAATNYLIVPNLKAISGRYIQQKICATNCISTFYFVEKYDCEELVSDSKSFIHENFASLAVMDEFLSLETKEVERWISSDEIVVETEADVFQIVQKWAEHDKSERKAGFEELLRHVRLDFVSRDYLLNIVTNELLRDNAGCLRLVLDTIRQTTFSSDDDLSQSPRKRLDTRAIVACGEECAFCYVPEKGEWKGLPNRLAKEGINIHSTNMIRFRDQLFMFHGLGQVERTNACVIGSGNFLYLLGGRPPYASQCVAKADRFDIMEKKWEEITEMQQARGGAFGVATQEKIFVAGGADEESTVLKTCEVYNVSTNEWQLIADLNVCRTYGSMVCLGGRLYVLGGFDQTKKKPEHSVECYDSTQCRWIVKTTIPVEEDCKNKHTFKGCVLKFSKGVLDYLDDAIEEDEEDDAIKQTAFSSDDDLSQSLRKGRDTCAIVACGGEYALCYVPQKDEWKGLHNGSKERLDILSTHMIRFRDQLFMFGSLGRAERYDPVFNGWSSVPFDIWQDKVIFIEGELFSVDATLETPEGVESTTNTTIVTKFHTGSCSWQKFHSSPQCNRKESCLIGYSNFLYLLVGRSSHTSQYVAKADRFDITKKWKEFTEMQQARGGAIGMATLEKIFVTGGADESIVLKMCEYPVCTEKKWEDITEMQQARGGAFGVATQEKIFVAGGADEESTVLKTCEVYNVSTNEWQLIANLNVYRTHGSMVRLGGTLYVLGGFDQTKEKPEYSVECYDSKQGKWIVKTIIPVKEDCMMKHAFKGCVLKFSKGVLDSLNCVKFKLRRPPSNGPVVSGGSLISSPLANPENKANSLTMDDLPPITVTEQNPFCLEMMKRLNIQRKQGHLCDITLITKDDQELKAHRNVLSAASPFFCKLLQSDMKENREGIVRFEEISGSVMEDILEFIYTGAVEVTEENAQDLVAATNYLIISNLKTISGRYLQQQMCKFNCISTFYFAEKYDCEELISKSKNFIHAHFASVADEDEFLSLEAKEVERWISSDEIVVETEANVFQIAQKWVEHNKSERKAAFEELLRHVRLVYVSRDYLLNVVINELVRDSADCLRLVSDAIKQTMFSSDDDLPQSPRKGLDTRAIVACGGEDALCYVPHRDEWKRLPIRLEKKRFDILSTHMIRFRDQLLMFRSLCRVERYDPVLNGWSSVSIPRRSSFNTVQEKVIVVGGELCSIEETFRRTKGVKITTQNIKKYQVESFSWQNLHSSSQCYRKESCIVGSGNFLYFMGGKSPDTSQYVTIADRFDITEEKWEDIAEMQQARGGAFGVATQEKIFVAGGADEESTVLKTCEVYNVSTNEWQLIANLNVYRTHGSMVCLGGTLYVLGGFDQTKKEPECSVECYDSKQGKWIVKTIIPVEGDCMRKHAFKGCVLKFPKGVLDFLNDAKADNYLRIFVRTAR</sequence>